<dbReference type="Pfam" id="PF07872">
    <property type="entry name" value="DUF1659"/>
    <property type="match status" value="1"/>
</dbReference>
<organism evidence="2 3">
    <name type="scientific">Geosporobacter subterraneus DSM 17957</name>
    <dbReference type="NCBI Taxonomy" id="1121919"/>
    <lineage>
        <taxon>Bacteria</taxon>
        <taxon>Bacillati</taxon>
        <taxon>Bacillota</taxon>
        <taxon>Clostridia</taxon>
        <taxon>Peptostreptococcales</taxon>
        <taxon>Thermotaleaceae</taxon>
        <taxon>Geosporobacter</taxon>
    </lineage>
</organism>
<protein>
    <recommendedName>
        <fullName evidence="1">DUF1659 domain-containing protein</fullName>
    </recommendedName>
</protein>
<dbReference type="OrthoDB" id="1955198at2"/>
<evidence type="ECO:0000313" key="3">
    <source>
        <dbReference type="Proteomes" id="UP000184536"/>
    </source>
</evidence>
<name>A0A1M6CKI9_9FIRM</name>
<dbReference type="InterPro" id="IPR012454">
    <property type="entry name" value="DUF1659"/>
</dbReference>
<gene>
    <name evidence="2" type="ORF">SAMN02745975_00247</name>
</gene>
<reference evidence="3" key="1">
    <citation type="submission" date="2016-11" db="EMBL/GenBank/DDBJ databases">
        <authorList>
            <person name="Varghese N."/>
            <person name="Submissions S."/>
        </authorList>
    </citation>
    <scope>NUCLEOTIDE SEQUENCE [LARGE SCALE GENOMIC DNA]</scope>
    <source>
        <strain evidence="3">DSM 17957</strain>
    </source>
</reference>
<accession>A0A1M6CKI9</accession>
<dbReference type="EMBL" id="FQZV01000004">
    <property type="protein sequence ID" value="SHI61535.1"/>
    <property type="molecule type" value="Genomic_DNA"/>
</dbReference>
<dbReference type="RefSeq" id="WP_110939552.1">
    <property type="nucleotide sequence ID" value="NZ_FQZV01000004.1"/>
</dbReference>
<dbReference type="Proteomes" id="UP000184536">
    <property type="component" value="Unassembled WGS sequence"/>
</dbReference>
<feature type="domain" description="DUF1659" evidence="1">
    <location>
        <begin position="2"/>
        <end position="73"/>
    </location>
</feature>
<evidence type="ECO:0000313" key="2">
    <source>
        <dbReference type="EMBL" id="SHI61535.1"/>
    </source>
</evidence>
<dbReference type="STRING" id="1121919.SAMN02745975_00247"/>
<dbReference type="AlphaFoldDB" id="A0A1M6CKI9"/>
<sequence length="74" mass="8131">MAVNVTPLDSKLRITYSLGADSNGKEITQIKTYSNVKASAADEDVYAIAKVLTNLQSNDVLRIGRLEEKEMTEV</sequence>
<keyword evidence="3" id="KW-1185">Reference proteome</keyword>
<proteinExistence type="predicted"/>
<evidence type="ECO:0000259" key="1">
    <source>
        <dbReference type="Pfam" id="PF07872"/>
    </source>
</evidence>